<gene>
    <name evidence="2" type="ORF">CAL29_24465</name>
</gene>
<feature type="transmembrane region" description="Helical" evidence="1">
    <location>
        <begin position="35"/>
        <end position="53"/>
    </location>
</feature>
<dbReference type="Proteomes" id="UP000216020">
    <property type="component" value="Unassembled WGS sequence"/>
</dbReference>
<protein>
    <recommendedName>
        <fullName evidence="4">DUF3311 domain-containing protein</fullName>
    </recommendedName>
</protein>
<organism evidence="2 3">
    <name type="scientific">Bordetella genomosp. 10</name>
    <dbReference type="NCBI Taxonomy" id="1416804"/>
    <lineage>
        <taxon>Bacteria</taxon>
        <taxon>Pseudomonadati</taxon>
        <taxon>Pseudomonadota</taxon>
        <taxon>Betaproteobacteria</taxon>
        <taxon>Burkholderiales</taxon>
        <taxon>Alcaligenaceae</taxon>
        <taxon>Bordetella</taxon>
    </lineage>
</organism>
<keyword evidence="1" id="KW-0812">Transmembrane</keyword>
<accession>A0A261S2E0</accession>
<sequence length="69" mass="7484">MKPVYWLAALPVLAFFGGGWLTGVAPTFVLGVPFLLFWNVVWMVLTALILAFIDRRHPLAAGGEQGGGR</sequence>
<feature type="transmembrane region" description="Helical" evidence="1">
    <location>
        <begin position="7"/>
        <end position="29"/>
    </location>
</feature>
<evidence type="ECO:0000313" key="3">
    <source>
        <dbReference type="Proteomes" id="UP000216020"/>
    </source>
</evidence>
<comment type="caution">
    <text evidence="2">The sequence shown here is derived from an EMBL/GenBank/DDBJ whole genome shotgun (WGS) entry which is preliminary data.</text>
</comment>
<dbReference type="Pfam" id="PF11755">
    <property type="entry name" value="DUF3311"/>
    <property type="match status" value="1"/>
</dbReference>
<evidence type="ECO:0008006" key="4">
    <source>
        <dbReference type="Google" id="ProtNLM"/>
    </source>
</evidence>
<dbReference type="RefSeq" id="WP_094855507.1">
    <property type="nucleotide sequence ID" value="NZ_NEVM01000005.1"/>
</dbReference>
<dbReference type="AlphaFoldDB" id="A0A261S2E0"/>
<dbReference type="EMBL" id="NEVM01000005">
    <property type="protein sequence ID" value="OZI31092.1"/>
    <property type="molecule type" value="Genomic_DNA"/>
</dbReference>
<dbReference type="InterPro" id="IPR021741">
    <property type="entry name" value="DUF3311"/>
</dbReference>
<reference evidence="3" key="1">
    <citation type="submission" date="2017-05" db="EMBL/GenBank/DDBJ databases">
        <title>Complete and WGS of Bordetella genogroups.</title>
        <authorList>
            <person name="Spilker T."/>
            <person name="Lipuma J."/>
        </authorList>
    </citation>
    <scope>NUCLEOTIDE SEQUENCE [LARGE SCALE GENOMIC DNA]</scope>
    <source>
        <strain evidence="3">AU16122</strain>
    </source>
</reference>
<proteinExistence type="predicted"/>
<keyword evidence="1" id="KW-1133">Transmembrane helix</keyword>
<keyword evidence="3" id="KW-1185">Reference proteome</keyword>
<name>A0A261S2E0_9BORD</name>
<keyword evidence="1" id="KW-0472">Membrane</keyword>
<evidence type="ECO:0000256" key="1">
    <source>
        <dbReference type="SAM" id="Phobius"/>
    </source>
</evidence>
<dbReference type="OrthoDB" id="3628949at2"/>
<evidence type="ECO:0000313" key="2">
    <source>
        <dbReference type="EMBL" id="OZI31092.1"/>
    </source>
</evidence>